<protein>
    <recommendedName>
        <fullName evidence="7">C2H2-type domain-containing protein</fullName>
    </recommendedName>
</protein>
<dbReference type="SMART" id="SM00355">
    <property type="entry name" value="ZnF_C2H2"/>
    <property type="match status" value="2"/>
</dbReference>
<sequence>MPAPVQISRRESAFSPEAALQLSMPSGSHRNLIRRALEAEVAAAPLSITAAATSELLAEQRTLRDSTAQSFGLNSPFSLAAMSTSLKDMSSSPGFSSMGMSLGRSFEERPKIEAQFFKNFTCCGLDLHDLHGLLEHFEECHVAYDDDDDEDASLEGDDVAARMDDMDAEIESEGTISGPPSPRLMGNGQVPRFETKKSNLSSAFEAPDSPASPALHLDGGMELDMEMGDNDDDHHHHHHHHGPHSSAPTSSAGSASQQSGSAAAASISAFDPLHGSASKKRSSPPAAAFPPNPSAGGVQLPPLGGGGSRSRSASAQATDEPNDKAREEAEALSYLNPAAVNSPIGGVTNNAPLPPSFLFNSSPNKTSPSSSNQAQDPSQASTSAHHDFDFDDGIEAVQETDSEAEEEEENNAVAHNLVNGGENSFAFGGANAATTTLGAGQALPSLPAHPDHSAIATLGSSNPLAAALQPLGQQGVQISPSSSRRPYTPPSEKPFKCTVPGCDKSYKQQNGLKYHRLHGHCGSGSGLGGGAGMPTSQQVAPPVATAVEVSGEVPNNSSSGGERFSEGKPFVCHVASCGKRYKNMNGLRYHYQHSGAHGALGLQMLAQGCHPPPQYPAGTAPPPQPAHSHHGNNTTGSKRGFATGSGLQLGGHHQLQQSFTATSSANSSRASSPAAPSYRGGVDASGLSAALSRY</sequence>
<evidence type="ECO:0000313" key="9">
    <source>
        <dbReference type="Proteomes" id="UP000777482"/>
    </source>
</evidence>
<feature type="compositionally biased region" description="Low complexity" evidence="6">
    <location>
        <begin position="244"/>
        <end position="269"/>
    </location>
</feature>
<dbReference type="PROSITE" id="PS00028">
    <property type="entry name" value="ZINC_FINGER_C2H2_1"/>
    <property type="match status" value="1"/>
</dbReference>
<keyword evidence="4" id="KW-0862">Zinc</keyword>
<dbReference type="AlphaFoldDB" id="A0A9P6W477"/>
<evidence type="ECO:0000256" key="5">
    <source>
        <dbReference type="PROSITE-ProRule" id="PRU00042"/>
    </source>
</evidence>
<reference evidence="8 9" key="1">
    <citation type="submission" date="2020-11" db="EMBL/GenBank/DDBJ databases">
        <title>Kefir isolates.</title>
        <authorList>
            <person name="Marcisauskas S."/>
            <person name="Kim Y."/>
            <person name="Blasche S."/>
        </authorList>
    </citation>
    <scope>NUCLEOTIDE SEQUENCE [LARGE SCALE GENOMIC DNA]</scope>
    <source>
        <strain evidence="8 9">KR</strain>
    </source>
</reference>
<dbReference type="InterPro" id="IPR051580">
    <property type="entry name" value="ZnF-Chromatin_assoc"/>
</dbReference>
<evidence type="ECO:0000256" key="4">
    <source>
        <dbReference type="ARBA" id="ARBA00022833"/>
    </source>
</evidence>
<evidence type="ECO:0000256" key="3">
    <source>
        <dbReference type="ARBA" id="ARBA00022771"/>
    </source>
</evidence>
<dbReference type="SUPFAM" id="SSF57667">
    <property type="entry name" value="beta-beta-alpha zinc fingers"/>
    <property type="match status" value="1"/>
</dbReference>
<evidence type="ECO:0000256" key="2">
    <source>
        <dbReference type="ARBA" id="ARBA00022737"/>
    </source>
</evidence>
<dbReference type="PANTHER" id="PTHR23057">
    <property type="entry name" value="JUXTAPOSED WITH ANOTHER ZINC FINGER PROTEIN 1"/>
    <property type="match status" value="1"/>
</dbReference>
<feature type="compositionally biased region" description="Acidic residues" evidence="6">
    <location>
        <begin position="389"/>
        <end position="410"/>
    </location>
</feature>
<feature type="domain" description="C2H2-type" evidence="7">
    <location>
        <begin position="495"/>
        <end position="525"/>
    </location>
</feature>
<evidence type="ECO:0000313" key="8">
    <source>
        <dbReference type="EMBL" id="KAG0664213.1"/>
    </source>
</evidence>
<feature type="region of interest" description="Disordered" evidence="6">
    <location>
        <begin position="170"/>
        <end position="410"/>
    </location>
</feature>
<dbReference type="PANTHER" id="PTHR23057:SF0">
    <property type="entry name" value="JUXTAPOSED WITH ANOTHER ZINC FINGER PROTEIN 1"/>
    <property type="match status" value="1"/>
</dbReference>
<keyword evidence="9" id="KW-1185">Reference proteome</keyword>
<dbReference type="Gene3D" id="3.30.160.60">
    <property type="entry name" value="Classic Zinc Finger"/>
    <property type="match status" value="1"/>
</dbReference>
<dbReference type="GO" id="GO:0005634">
    <property type="term" value="C:nucleus"/>
    <property type="evidence" value="ECO:0007669"/>
    <property type="project" value="TreeGrafter"/>
</dbReference>
<dbReference type="GO" id="GO:0008270">
    <property type="term" value="F:zinc ion binding"/>
    <property type="evidence" value="ECO:0007669"/>
    <property type="project" value="UniProtKB-KW"/>
</dbReference>
<keyword evidence="2" id="KW-0677">Repeat</keyword>
<evidence type="ECO:0000259" key="7">
    <source>
        <dbReference type="PROSITE" id="PS50157"/>
    </source>
</evidence>
<accession>A0A9P6W477</accession>
<dbReference type="InterPro" id="IPR036236">
    <property type="entry name" value="Znf_C2H2_sf"/>
</dbReference>
<comment type="caution">
    <text evidence="8">The sequence shown here is derived from an EMBL/GenBank/DDBJ whole genome shotgun (WGS) entry which is preliminary data.</text>
</comment>
<feature type="compositionally biased region" description="Pro residues" evidence="6">
    <location>
        <begin position="610"/>
        <end position="625"/>
    </location>
</feature>
<feature type="compositionally biased region" description="Low complexity" evidence="6">
    <location>
        <begin position="356"/>
        <end position="372"/>
    </location>
</feature>
<dbReference type="EMBL" id="PUHQ01000015">
    <property type="protein sequence ID" value="KAG0664213.1"/>
    <property type="molecule type" value="Genomic_DNA"/>
</dbReference>
<keyword evidence="1" id="KW-0479">Metal-binding</keyword>
<evidence type="ECO:0000256" key="6">
    <source>
        <dbReference type="SAM" id="MobiDB-lite"/>
    </source>
</evidence>
<feature type="compositionally biased region" description="Polar residues" evidence="6">
    <location>
        <begin position="373"/>
        <end position="383"/>
    </location>
</feature>
<feature type="compositionally biased region" description="Low complexity" evidence="6">
    <location>
        <begin position="644"/>
        <end position="677"/>
    </location>
</feature>
<dbReference type="Proteomes" id="UP000777482">
    <property type="component" value="Unassembled WGS sequence"/>
</dbReference>
<feature type="domain" description="C2H2-type" evidence="7">
    <location>
        <begin position="570"/>
        <end position="597"/>
    </location>
</feature>
<keyword evidence="3 5" id="KW-0863">Zinc-finger</keyword>
<name>A0A9P6W477_RHOMI</name>
<organism evidence="8 9">
    <name type="scientific">Rhodotorula mucilaginosa</name>
    <name type="common">Yeast</name>
    <name type="synonym">Rhodotorula rubra</name>
    <dbReference type="NCBI Taxonomy" id="5537"/>
    <lineage>
        <taxon>Eukaryota</taxon>
        <taxon>Fungi</taxon>
        <taxon>Dikarya</taxon>
        <taxon>Basidiomycota</taxon>
        <taxon>Pucciniomycotina</taxon>
        <taxon>Microbotryomycetes</taxon>
        <taxon>Sporidiobolales</taxon>
        <taxon>Sporidiobolaceae</taxon>
        <taxon>Rhodotorula</taxon>
    </lineage>
</organism>
<feature type="compositionally biased region" description="Acidic residues" evidence="6">
    <location>
        <begin position="221"/>
        <end position="231"/>
    </location>
</feature>
<evidence type="ECO:0000256" key="1">
    <source>
        <dbReference type="ARBA" id="ARBA00022723"/>
    </source>
</evidence>
<feature type="region of interest" description="Disordered" evidence="6">
    <location>
        <begin position="610"/>
        <end position="684"/>
    </location>
</feature>
<dbReference type="PROSITE" id="PS50157">
    <property type="entry name" value="ZINC_FINGER_C2H2_2"/>
    <property type="match status" value="2"/>
</dbReference>
<proteinExistence type="predicted"/>
<dbReference type="InterPro" id="IPR013087">
    <property type="entry name" value="Znf_C2H2_type"/>
</dbReference>
<dbReference type="OrthoDB" id="1662883at2759"/>
<gene>
    <name evidence="8" type="ORF">C6P46_001677</name>
</gene>